<reference evidence="1 2" key="1">
    <citation type="journal article" date="2021" name="ISME J.">
        <title>Genomic evolution of the class Acidithiobacillia: deep-branching Proteobacteria living in extreme acidic conditions.</title>
        <authorList>
            <person name="Moya-Beltran A."/>
            <person name="Beard S."/>
            <person name="Rojas-Villalobos C."/>
            <person name="Issotta F."/>
            <person name="Gallardo Y."/>
            <person name="Ulloa R."/>
            <person name="Giaveno A."/>
            <person name="Degli Esposti M."/>
            <person name="Johnson D.B."/>
            <person name="Quatrini R."/>
        </authorList>
    </citation>
    <scope>NUCLEOTIDE SEQUENCE [LARGE SCALE GENOMIC DNA]</scope>
    <source>
        <strain evidence="1 2">CF3</strain>
    </source>
</reference>
<name>A0ACD5IEJ6_9PROT</name>
<dbReference type="Proteomes" id="UP001196097">
    <property type="component" value="Chromosome"/>
</dbReference>
<protein>
    <submittedName>
        <fullName evidence="1">ImmA/IrrE family metallo-endopeptidase</fullName>
    </submittedName>
</protein>
<dbReference type="EMBL" id="CP130946">
    <property type="protein sequence ID" value="XRP72153.1"/>
    <property type="molecule type" value="Genomic_DNA"/>
</dbReference>
<proteinExistence type="predicted"/>
<evidence type="ECO:0000313" key="2">
    <source>
        <dbReference type="Proteomes" id="UP001196097"/>
    </source>
</evidence>
<evidence type="ECO:0000313" key="1">
    <source>
        <dbReference type="EMBL" id="XRP72153.1"/>
    </source>
</evidence>
<sequence>MSNVAHKDPSEDNIKSDGPSLPVALGWSSGKVFRLAENVAKQVGYNPGDDIKALVERLGGRVFYSSLDQELSNSGSIDIRDNKFDIFLALDTSNLRDRFTMAHELGHWVLHYLYRNQKLGENIKWLRADRYGVDQAEREANWFAAAFLMPAEDFEKKFKELKGDILQLSSLFKVSAHAAEIRARALELK</sequence>
<gene>
    <name evidence="1" type="ORF">HF292_010085</name>
</gene>
<accession>A0ACD5IEJ6</accession>
<organism evidence="1 2">
    <name type="scientific">Acidithiobacillus ferruginosus</name>
    <dbReference type="NCBI Taxonomy" id="3063951"/>
    <lineage>
        <taxon>Bacteria</taxon>
        <taxon>Pseudomonadati</taxon>
        <taxon>Pseudomonadota</taxon>
        <taxon>Acidithiobacillia</taxon>
        <taxon>Acidithiobacillales</taxon>
        <taxon>Acidithiobacillaceae</taxon>
        <taxon>Acidithiobacillus</taxon>
    </lineage>
</organism>
<keyword evidence="2" id="KW-1185">Reference proteome</keyword>